<gene>
    <name evidence="1" type="ORF">GCM10009560_15860</name>
</gene>
<evidence type="ECO:0000313" key="2">
    <source>
        <dbReference type="Proteomes" id="UP001501578"/>
    </source>
</evidence>
<sequence>MPRSTSPQHGKSATYNNHGCRCQPCTDAVAEQLRITRANLRAKAISHPELVPHGTSGAYHNWGCRCDTCKSAQKARTRRKTT</sequence>
<comment type="caution">
    <text evidence="1">The sequence shown here is derived from an EMBL/GenBank/DDBJ whole genome shotgun (WGS) entry which is preliminary data.</text>
</comment>
<reference evidence="1 2" key="1">
    <citation type="journal article" date="2019" name="Int. J. Syst. Evol. Microbiol.">
        <title>The Global Catalogue of Microorganisms (GCM) 10K type strain sequencing project: providing services to taxonomists for standard genome sequencing and annotation.</title>
        <authorList>
            <consortium name="The Broad Institute Genomics Platform"/>
            <consortium name="The Broad Institute Genome Sequencing Center for Infectious Disease"/>
            <person name="Wu L."/>
            <person name="Ma J."/>
        </authorList>
    </citation>
    <scope>NUCLEOTIDE SEQUENCE [LARGE SCALE GENOMIC DNA]</scope>
    <source>
        <strain evidence="1 2">JCM 11136</strain>
    </source>
</reference>
<organism evidence="1 2">
    <name type="scientific">Nonomuraea longicatena</name>
    <dbReference type="NCBI Taxonomy" id="83682"/>
    <lineage>
        <taxon>Bacteria</taxon>
        <taxon>Bacillati</taxon>
        <taxon>Actinomycetota</taxon>
        <taxon>Actinomycetes</taxon>
        <taxon>Streptosporangiales</taxon>
        <taxon>Streptosporangiaceae</taxon>
        <taxon>Nonomuraea</taxon>
    </lineage>
</organism>
<dbReference type="EMBL" id="BAAAHQ010000007">
    <property type="protein sequence ID" value="GAA0918706.1"/>
    <property type="molecule type" value="Genomic_DNA"/>
</dbReference>
<protein>
    <recommendedName>
        <fullName evidence="3">HNH endonuclease</fullName>
    </recommendedName>
</protein>
<proteinExistence type="predicted"/>
<accession>A0ABN1NYS7</accession>
<keyword evidence="2" id="KW-1185">Reference proteome</keyword>
<dbReference type="Proteomes" id="UP001501578">
    <property type="component" value="Unassembled WGS sequence"/>
</dbReference>
<evidence type="ECO:0008006" key="3">
    <source>
        <dbReference type="Google" id="ProtNLM"/>
    </source>
</evidence>
<name>A0ABN1NYS7_9ACTN</name>
<evidence type="ECO:0000313" key="1">
    <source>
        <dbReference type="EMBL" id="GAA0918706.1"/>
    </source>
</evidence>